<protein>
    <recommendedName>
        <fullName evidence="1">HIT domain-containing protein</fullName>
    </recommendedName>
</protein>
<name>A0ABN6U596_9NOCA</name>
<keyword evidence="3" id="KW-1185">Reference proteome</keyword>
<evidence type="ECO:0000313" key="2">
    <source>
        <dbReference type="EMBL" id="BDU00329.1"/>
    </source>
</evidence>
<dbReference type="InterPro" id="IPR011146">
    <property type="entry name" value="HIT-like"/>
</dbReference>
<accession>A0ABN6U596</accession>
<evidence type="ECO:0000313" key="3">
    <source>
        <dbReference type="Proteomes" id="UP001317870"/>
    </source>
</evidence>
<dbReference type="SUPFAM" id="SSF54197">
    <property type="entry name" value="HIT-like"/>
    <property type="match status" value="1"/>
</dbReference>
<evidence type="ECO:0000259" key="1">
    <source>
        <dbReference type="Pfam" id="PF01230"/>
    </source>
</evidence>
<dbReference type="RefSeq" id="WP_281880629.1">
    <property type="nucleotide sequence ID" value="NZ_AP026978.1"/>
</dbReference>
<sequence>MTEPDWYCDEVIPRLVEVDVVIETDQVLAFRPPNPGFGAEHVIVVPKKHVRSLLELDPVLGARLLEVVQAVAQRVVHEQGGCQVLTTLGDEQHNRHLHMHVAAGAGVARFVALSKPQR</sequence>
<proteinExistence type="predicted"/>
<feature type="domain" description="HIT" evidence="1">
    <location>
        <begin position="19"/>
        <end position="103"/>
    </location>
</feature>
<dbReference type="EMBL" id="AP026978">
    <property type="protein sequence ID" value="BDU00329.1"/>
    <property type="molecule type" value="Genomic_DNA"/>
</dbReference>
<dbReference type="InterPro" id="IPR036265">
    <property type="entry name" value="HIT-like_sf"/>
</dbReference>
<dbReference type="Pfam" id="PF01230">
    <property type="entry name" value="HIT"/>
    <property type="match status" value="1"/>
</dbReference>
<dbReference type="Gene3D" id="3.30.428.10">
    <property type="entry name" value="HIT-like"/>
    <property type="match status" value="1"/>
</dbReference>
<reference evidence="2 3" key="1">
    <citation type="submission" date="2022-11" db="EMBL/GenBank/DDBJ databases">
        <title>Genome Sequencing of Nocardia sp. ON39_IFM12276 and assembly.</title>
        <authorList>
            <person name="Shimojima M."/>
            <person name="Toyokawa M."/>
            <person name="Uesaka K."/>
        </authorList>
    </citation>
    <scope>NUCLEOTIDE SEQUENCE [LARGE SCALE GENOMIC DNA]</scope>
    <source>
        <strain evidence="2 3">IFM 12276</strain>
    </source>
</reference>
<organism evidence="2 3">
    <name type="scientific">Nocardia sputorum</name>
    <dbReference type="NCBI Taxonomy" id="2984338"/>
    <lineage>
        <taxon>Bacteria</taxon>
        <taxon>Bacillati</taxon>
        <taxon>Actinomycetota</taxon>
        <taxon>Actinomycetes</taxon>
        <taxon>Mycobacteriales</taxon>
        <taxon>Nocardiaceae</taxon>
        <taxon>Nocardia</taxon>
    </lineage>
</organism>
<gene>
    <name evidence="2" type="ORF">IFM12276_33570</name>
</gene>
<dbReference type="Proteomes" id="UP001317870">
    <property type="component" value="Chromosome"/>
</dbReference>